<dbReference type="EMBL" id="CADCUX010000625">
    <property type="protein sequence ID" value="CAA9435846.1"/>
    <property type="molecule type" value="Genomic_DNA"/>
</dbReference>
<proteinExistence type="predicted"/>
<accession>A0A6J4Q7M5</accession>
<dbReference type="InterPro" id="IPR036102">
    <property type="entry name" value="OsmC/Ohrsf"/>
</dbReference>
<evidence type="ECO:0000313" key="1">
    <source>
        <dbReference type="EMBL" id="CAA9435846.1"/>
    </source>
</evidence>
<dbReference type="Pfam" id="PF02566">
    <property type="entry name" value="OsmC"/>
    <property type="match status" value="1"/>
</dbReference>
<organism evidence="1">
    <name type="scientific">uncultured Ramlibacter sp</name>
    <dbReference type="NCBI Taxonomy" id="260755"/>
    <lineage>
        <taxon>Bacteria</taxon>
        <taxon>Pseudomonadati</taxon>
        <taxon>Pseudomonadota</taxon>
        <taxon>Betaproteobacteria</taxon>
        <taxon>Burkholderiales</taxon>
        <taxon>Comamonadaceae</taxon>
        <taxon>Ramlibacter</taxon>
        <taxon>environmental samples</taxon>
    </lineage>
</organism>
<protein>
    <recommendedName>
        <fullName evidence="2">Bll5738 protein</fullName>
    </recommendedName>
</protein>
<dbReference type="InterPro" id="IPR052924">
    <property type="entry name" value="OsmC/Ohr_hydroprdx_reductase"/>
</dbReference>
<dbReference type="PANTHER" id="PTHR35368">
    <property type="entry name" value="HYDROPEROXIDE REDUCTASE"/>
    <property type="match status" value="1"/>
</dbReference>
<gene>
    <name evidence="1" type="ORF">AVDCRST_MAG51-2928</name>
</gene>
<name>A0A6J4Q7M5_9BURK</name>
<reference evidence="1" key="1">
    <citation type="submission" date="2020-02" db="EMBL/GenBank/DDBJ databases">
        <authorList>
            <person name="Meier V. D."/>
        </authorList>
    </citation>
    <scope>NUCLEOTIDE SEQUENCE</scope>
    <source>
        <strain evidence="1">AVDCRST_MAG51</strain>
    </source>
</reference>
<sequence length="171" mass="17906">MPTPSIRAALERVEAGFTAKPQMALQSDAPARAVFAGGLAAQVLHPQGHSLRTDMPAPMGGTGEQVTSGWLMRAALASCTSTMIAMRAARLGIEFTRLEVVVKSRTDARGMLGLDDAVPAGPLDIDVSVIIDAPGVPEPVLAELVDWADRHSPVASALRRSMDVRVSVQAG</sequence>
<evidence type="ECO:0008006" key="2">
    <source>
        <dbReference type="Google" id="ProtNLM"/>
    </source>
</evidence>
<dbReference type="AlphaFoldDB" id="A0A6J4Q7M5"/>
<dbReference type="SUPFAM" id="SSF82784">
    <property type="entry name" value="OsmC-like"/>
    <property type="match status" value="1"/>
</dbReference>
<dbReference type="PANTHER" id="PTHR35368:SF1">
    <property type="entry name" value="HYDROPEROXIDE REDUCTASE"/>
    <property type="match status" value="1"/>
</dbReference>
<dbReference type="InterPro" id="IPR003718">
    <property type="entry name" value="OsmC/Ohr_fam"/>
</dbReference>
<dbReference type="Gene3D" id="3.30.300.20">
    <property type="match status" value="1"/>
</dbReference>
<dbReference type="InterPro" id="IPR015946">
    <property type="entry name" value="KH_dom-like_a/b"/>
</dbReference>